<keyword evidence="2" id="KW-1185">Reference proteome</keyword>
<reference evidence="1 2" key="1">
    <citation type="journal article" date="2023" name="Antonie Van Leeuwenhoek">
        <title>Flavobacterium potami sp. nov., a multi-metal resistance genes harbouring bacterium isolated from shallow river silt.</title>
        <authorList>
            <person name="Li S."/>
            <person name="Mao S."/>
            <person name="Mu W."/>
            <person name="Guo B."/>
            <person name="Li C."/>
            <person name="Zhu Q."/>
            <person name="Hou X."/>
            <person name="Zhao Y."/>
            <person name="Wei S."/>
            <person name="Liu H."/>
            <person name="Liu A."/>
        </authorList>
    </citation>
    <scope>NUCLEOTIDE SEQUENCE [LARGE SCALE GENOMIC DNA]</scope>
    <source>
        <strain evidence="1 2">17A</strain>
    </source>
</reference>
<comment type="caution">
    <text evidence="1">The sequence shown here is derived from an EMBL/GenBank/DDBJ whole genome shotgun (WGS) entry which is preliminary data.</text>
</comment>
<dbReference type="AlphaFoldDB" id="A0A9X1HEH3"/>
<dbReference type="EMBL" id="JAINUY010000012">
    <property type="protein sequence ID" value="MBZ4037833.1"/>
    <property type="molecule type" value="Genomic_DNA"/>
</dbReference>
<evidence type="ECO:0000313" key="1">
    <source>
        <dbReference type="EMBL" id="MBZ4037833.1"/>
    </source>
</evidence>
<evidence type="ECO:0000313" key="2">
    <source>
        <dbReference type="Proteomes" id="UP001139366"/>
    </source>
</evidence>
<organism evidence="1 2">
    <name type="scientific">Flavobacterium potami</name>
    <dbReference type="NCBI Taxonomy" id="2872310"/>
    <lineage>
        <taxon>Bacteria</taxon>
        <taxon>Pseudomonadati</taxon>
        <taxon>Bacteroidota</taxon>
        <taxon>Flavobacteriia</taxon>
        <taxon>Flavobacteriales</taxon>
        <taxon>Flavobacteriaceae</taxon>
        <taxon>Flavobacterium</taxon>
    </lineage>
</organism>
<dbReference type="RefSeq" id="WP_223711556.1">
    <property type="nucleotide sequence ID" value="NZ_JAINUY010000012.1"/>
</dbReference>
<protein>
    <submittedName>
        <fullName evidence="1">Uncharacterized protein</fullName>
    </submittedName>
</protein>
<gene>
    <name evidence="1" type="ORF">K6T82_23955</name>
</gene>
<proteinExistence type="predicted"/>
<accession>A0A9X1HEH3</accession>
<name>A0A9X1HEH3_9FLAO</name>
<sequence length="66" mass="7869">MENDLEILFRKAASLQEEMRLIFKRNNLKSTQLKYLSKAEFDQWMNLHNESIILTKKISKLISQKA</sequence>
<dbReference type="Proteomes" id="UP001139366">
    <property type="component" value="Unassembled WGS sequence"/>
</dbReference>